<dbReference type="InterPro" id="IPR036390">
    <property type="entry name" value="WH_DNA-bd_sf"/>
</dbReference>
<dbReference type="Pfam" id="PF00392">
    <property type="entry name" value="GntR"/>
    <property type="match status" value="1"/>
</dbReference>
<dbReference type="Gene3D" id="1.10.10.10">
    <property type="entry name" value="Winged helix-like DNA-binding domain superfamily/Winged helix DNA-binding domain"/>
    <property type="match status" value="1"/>
</dbReference>
<dbReference type="EMBL" id="CAEZWM010000115">
    <property type="protein sequence ID" value="CAB4660918.1"/>
    <property type="molecule type" value="Genomic_DNA"/>
</dbReference>
<evidence type="ECO:0000256" key="3">
    <source>
        <dbReference type="ARBA" id="ARBA00023163"/>
    </source>
</evidence>
<dbReference type="PANTHER" id="PTHR43537">
    <property type="entry name" value="TRANSCRIPTIONAL REGULATOR, GNTR FAMILY"/>
    <property type="match status" value="1"/>
</dbReference>
<proteinExistence type="predicted"/>
<dbReference type="PROSITE" id="PS50949">
    <property type="entry name" value="HTH_GNTR"/>
    <property type="match status" value="1"/>
</dbReference>
<evidence type="ECO:0000313" key="6">
    <source>
        <dbReference type="EMBL" id="CAB4860162.1"/>
    </source>
</evidence>
<dbReference type="EMBL" id="CAFBLK010000044">
    <property type="protein sequence ID" value="CAB4860162.1"/>
    <property type="molecule type" value="Genomic_DNA"/>
</dbReference>
<dbReference type="SUPFAM" id="SSF46785">
    <property type="entry name" value="Winged helix' DNA-binding domain"/>
    <property type="match status" value="1"/>
</dbReference>
<protein>
    <submittedName>
        <fullName evidence="5">Unannotated protein</fullName>
    </submittedName>
</protein>
<dbReference type="SMART" id="SM00895">
    <property type="entry name" value="FCD"/>
    <property type="match status" value="1"/>
</dbReference>
<name>A0A6J6LIC6_9ZZZZ</name>
<feature type="domain" description="HTH gntR-type" evidence="4">
    <location>
        <begin position="14"/>
        <end position="81"/>
    </location>
</feature>
<dbReference type="SMART" id="SM00345">
    <property type="entry name" value="HTH_GNTR"/>
    <property type="match status" value="1"/>
</dbReference>
<dbReference type="InterPro" id="IPR011711">
    <property type="entry name" value="GntR_C"/>
</dbReference>
<keyword evidence="2" id="KW-0238">DNA-binding</keyword>
<dbReference type="Gene3D" id="1.20.120.530">
    <property type="entry name" value="GntR ligand-binding domain-like"/>
    <property type="match status" value="1"/>
</dbReference>
<evidence type="ECO:0000256" key="1">
    <source>
        <dbReference type="ARBA" id="ARBA00023015"/>
    </source>
</evidence>
<organism evidence="5">
    <name type="scientific">freshwater metagenome</name>
    <dbReference type="NCBI Taxonomy" id="449393"/>
    <lineage>
        <taxon>unclassified sequences</taxon>
        <taxon>metagenomes</taxon>
        <taxon>ecological metagenomes</taxon>
    </lineage>
</organism>
<dbReference type="GO" id="GO:0003677">
    <property type="term" value="F:DNA binding"/>
    <property type="evidence" value="ECO:0007669"/>
    <property type="project" value="UniProtKB-KW"/>
</dbReference>
<dbReference type="InterPro" id="IPR000524">
    <property type="entry name" value="Tscrpt_reg_HTH_GntR"/>
</dbReference>
<evidence type="ECO:0000259" key="4">
    <source>
        <dbReference type="PROSITE" id="PS50949"/>
    </source>
</evidence>
<keyword evidence="3" id="KW-0804">Transcription</keyword>
<sequence length="224" mass="24554">MLSSEKIGSGKQPLTLTEWAEQRIRSSIMEGELRPSETLVISNLAEQMGISATPLREALRKLAAEGLVDLQSHGSARVSEVSLQEANEIYELRLILEPIALERSVTAGDEDYRERVSAAWRMLETEPIAAPHLHTTFHRTLLSNCDSKWLLRLATSLSDRSALIVQVGLPERPTNYRTAEVHHTLMERVIAGDAAGAAEELSLHLRTTLAALHYVLSGSGGAAN</sequence>
<dbReference type="PANTHER" id="PTHR43537:SF5">
    <property type="entry name" value="UXU OPERON TRANSCRIPTIONAL REGULATOR"/>
    <property type="match status" value="1"/>
</dbReference>
<dbReference type="SUPFAM" id="SSF48008">
    <property type="entry name" value="GntR ligand-binding domain-like"/>
    <property type="match status" value="1"/>
</dbReference>
<gene>
    <name evidence="5" type="ORF">UFOPK2242_00958</name>
    <name evidence="6" type="ORF">UFOPK3317_00362</name>
</gene>
<evidence type="ECO:0000313" key="5">
    <source>
        <dbReference type="EMBL" id="CAB4660918.1"/>
    </source>
</evidence>
<reference evidence="5" key="1">
    <citation type="submission" date="2020-05" db="EMBL/GenBank/DDBJ databases">
        <authorList>
            <person name="Chiriac C."/>
            <person name="Salcher M."/>
            <person name="Ghai R."/>
            <person name="Kavagutti S V."/>
        </authorList>
    </citation>
    <scope>NUCLEOTIDE SEQUENCE</scope>
</reference>
<dbReference type="Pfam" id="PF07729">
    <property type="entry name" value="FCD"/>
    <property type="match status" value="1"/>
</dbReference>
<dbReference type="GO" id="GO:0003700">
    <property type="term" value="F:DNA-binding transcription factor activity"/>
    <property type="evidence" value="ECO:0007669"/>
    <property type="project" value="InterPro"/>
</dbReference>
<dbReference type="InterPro" id="IPR008920">
    <property type="entry name" value="TF_FadR/GntR_C"/>
</dbReference>
<dbReference type="AlphaFoldDB" id="A0A6J6LIC6"/>
<dbReference type="InterPro" id="IPR036388">
    <property type="entry name" value="WH-like_DNA-bd_sf"/>
</dbReference>
<accession>A0A6J6LIC6</accession>
<keyword evidence="1" id="KW-0805">Transcription regulation</keyword>
<evidence type="ECO:0000256" key="2">
    <source>
        <dbReference type="ARBA" id="ARBA00023125"/>
    </source>
</evidence>